<feature type="region of interest" description="Disordered" evidence="7">
    <location>
        <begin position="206"/>
        <end position="225"/>
    </location>
</feature>
<keyword evidence="11" id="KW-1185">Reference proteome</keyword>
<feature type="domain" description="Peptidase M48" evidence="9">
    <location>
        <begin position="249"/>
        <end position="436"/>
    </location>
</feature>
<dbReference type="GO" id="GO:0034982">
    <property type="term" value="P:mitochondrial protein processing"/>
    <property type="evidence" value="ECO:0007669"/>
    <property type="project" value="TreeGrafter"/>
</dbReference>
<dbReference type="GO" id="GO:0005743">
    <property type="term" value="C:mitochondrial inner membrane"/>
    <property type="evidence" value="ECO:0007669"/>
    <property type="project" value="TreeGrafter"/>
</dbReference>
<dbReference type="InterPro" id="IPR001915">
    <property type="entry name" value="Peptidase_M48"/>
</dbReference>
<evidence type="ECO:0000313" key="10">
    <source>
        <dbReference type="EMBL" id="KIK16734.1"/>
    </source>
</evidence>
<dbReference type="Proteomes" id="UP000054018">
    <property type="component" value="Unassembled WGS sequence"/>
</dbReference>
<keyword evidence="3 6" id="KW-0378">Hydrolase</keyword>
<reference evidence="10 11" key="1">
    <citation type="submission" date="2014-04" db="EMBL/GenBank/DDBJ databases">
        <authorList>
            <consortium name="DOE Joint Genome Institute"/>
            <person name="Kuo A."/>
            <person name="Kohler A."/>
            <person name="Costa M.D."/>
            <person name="Nagy L.G."/>
            <person name="Floudas D."/>
            <person name="Copeland A."/>
            <person name="Barry K.W."/>
            <person name="Cichocki N."/>
            <person name="Veneault-Fourrey C."/>
            <person name="LaButti K."/>
            <person name="Lindquist E.A."/>
            <person name="Lipzen A."/>
            <person name="Lundell T."/>
            <person name="Morin E."/>
            <person name="Murat C."/>
            <person name="Sun H."/>
            <person name="Tunlid A."/>
            <person name="Henrissat B."/>
            <person name="Grigoriev I.V."/>
            <person name="Hibbett D.S."/>
            <person name="Martin F."/>
            <person name="Nordberg H.P."/>
            <person name="Cantor M.N."/>
            <person name="Hua S.X."/>
        </authorList>
    </citation>
    <scope>NUCLEOTIDE SEQUENCE [LARGE SCALE GENOMIC DNA]</scope>
    <source>
        <strain evidence="10 11">441</strain>
    </source>
</reference>
<evidence type="ECO:0000256" key="1">
    <source>
        <dbReference type="ARBA" id="ARBA00022670"/>
    </source>
</evidence>
<feature type="non-terminal residue" evidence="10">
    <location>
        <position position="438"/>
    </location>
</feature>
<evidence type="ECO:0000256" key="8">
    <source>
        <dbReference type="SAM" id="Phobius"/>
    </source>
</evidence>
<dbReference type="PANTHER" id="PTHR22726:SF18">
    <property type="entry name" value="PEPTIDASE M48 DOMAIN-CONTAINING PROTEIN"/>
    <property type="match status" value="1"/>
</dbReference>
<gene>
    <name evidence="10" type="ORF">PISMIDRAFT_112835</name>
</gene>
<accession>A0A0C9YS45</accession>
<feature type="transmembrane region" description="Helical" evidence="8">
    <location>
        <begin position="99"/>
        <end position="120"/>
    </location>
</feature>
<dbReference type="EMBL" id="KN833849">
    <property type="protein sequence ID" value="KIK16734.1"/>
    <property type="molecule type" value="Genomic_DNA"/>
</dbReference>
<dbReference type="OrthoDB" id="7464992at2759"/>
<name>A0A0C9YS45_9AGAM</name>
<dbReference type="AlphaFoldDB" id="A0A0C9YS45"/>
<keyword evidence="8" id="KW-0472">Membrane</keyword>
<organism evidence="10 11">
    <name type="scientific">Pisolithus microcarpus 441</name>
    <dbReference type="NCBI Taxonomy" id="765257"/>
    <lineage>
        <taxon>Eukaryota</taxon>
        <taxon>Fungi</taxon>
        <taxon>Dikarya</taxon>
        <taxon>Basidiomycota</taxon>
        <taxon>Agaricomycotina</taxon>
        <taxon>Agaricomycetes</taxon>
        <taxon>Agaricomycetidae</taxon>
        <taxon>Boletales</taxon>
        <taxon>Sclerodermatineae</taxon>
        <taxon>Pisolithaceae</taxon>
        <taxon>Pisolithus</taxon>
    </lineage>
</organism>
<evidence type="ECO:0000256" key="2">
    <source>
        <dbReference type="ARBA" id="ARBA00022723"/>
    </source>
</evidence>
<proteinExistence type="inferred from homology"/>
<reference evidence="11" key="2">
    <citation type="submission" date="2015-01" db="EMBL/GenBank/DDBJ databases">
        <title>Evolutionary Origins and Diversification of the Mycorrhizal Mutualists.</title>
        <authorList>
            <consortium name="DOE Joint Genome Institute"/>
            <consortium name="Mycorrhizal Genomics Consortium"/>
            <person name="Kohler A."/>
            <person name="Kuo A."/>
            <person name="Nagy L.G."/>
            <person name="Floudas D."/>
            <person name="Copeland A."/>
            <person name="Barry K.W."/>
            <person name="Cichocki N."/>
            <person name="Veneault-Fourrey C."/>
            <person name="LaButti K."/>
            <person name="Lindquist E.A."/>
            <person name="Lipzen A."/>
            <person name="Lundell T."/>
            <person name="Morin E."/>
            <person name="Murat C."/>
            <person name="Riley R."/>
            <person name="Ohm R."/>
            <person name="Sun H."/>
            <person name="Tunlid A."/>
            <person name="Henrissat B."/>
            <person name="Grigoriev I.V."/>
            <person name="Hibbett D.S."/>
            <person name="Martin F."/>
        </authorList>
    </citation>
    <scope>NUCLEOTIDE SEQUENCE [LARGE SCALE GENOMIC DNA]</scope>
    <source>
        <strain evidence="11">441</strain>
    </source>
</reference>
<dbReference type="GO" id="GO:0046872">
    <property type="term" value="F:metal ion binding"/>
    <property type="evidence" value="ECO:0007669"/>
    <property type="project" value="UniProtKB-KW"/>
</dbReference>
<sequence length="438" mass="47871">MLPRKHSCGSPADAASFHSTPSTRGLPMIPALIGALKASSAIGLVRTVGQVALTFLPIVLIKNRIARKYIDHLARFRDSHLASEKKKTPLLRRIHSSALLFRMLVFAPVALFWIVIIASAEQTPITGRWRFILLSPEEEDDIATQLAGTNWTLAVLNVLSSDGPPKLIPEDDWRYQWVRETLRRLENAIPPLQHEREVSNKWLETAADQPPFPPPADYPLRPRPRASDRMRKIGETLRGRKSSSSAHVIAGPPYSLLIVDKPDAANAFSYGFGPDGASGIVIYSGFLDDILAKSSDDNTISPQQKPEESSWWAQGFRSFFSPSASDSTANPHPTPTKDQTACLAILLAHEVAHLLLSHQLEALSSSAVVVPVIISMFADIAHTFLGMLPTTALPGPIVSNAIARLEKAGSDELSKLGEYRTTVSQEIEADIVSARLLA</sequence>
<dbReference type="Pfam" id="PF01435">
    <property type="entry name" value="Peptidase_M48"/>
    <property type="match status" value="1"/>
</dbReference>
<feature type="region of interest" description="Disordered" evidence="7">
    <location>
        <begin position="1"/>
        <end position="21"/>
    </location>
</feature>
<dbReference type="GO" id="GO:0004222">
    <property type="term" value="F:metalloendopeptidase activity"/>
    <property type="evidence" value="ECO:0007669"/>
    <property type="project" value="InterPro"/>
</dbReference>
<keyword evidence="4 6" id="KW-0862">Zinc</keyword>
<dbReference type="InterPro" id="IPR051156">
    <property type="entry name" value="Mito/Outer_Membr_Metalloprot"/>
</dbReference>
<dbReference type="PANTHER" id="PTHR22726">
    <property type="entry name" value="METALLOENDOPEPTIDASE OMA1"/>
    <property type="match status" value="1"/>
</dbReference>
<keyword evidence="8" id="KW-1133">Transmembrane helix</keyword>
<evidence type="ECO:0000256" key="5">
    <source>
        <dbReference type="ARBA" id="ARBA00023049"/>
    </source>
</evidence>
<evidence type="ECO:0000256" key="3">
    <source>
        <dbReference type="ARBA" id="ARBA00022801"/>
    </source>
</evidence>
<keyword evidence="5 6" id="KW-0482">Metalloprotease</keyword>
<protein>
    <recommendedName>
        <fullName evidence="9">Peptidase M48 domain-containing protein</fullName>
    </recommendedName>
</protein>
<evidence type="ECO:0000259" key="9">
    <source>
        <dbReference type="Pfam" id="PF01435"/>
    </source>
</evidence>
<evidence type="ECO:0000256" key="4">
    <source>
        <dbReference type="ARBA" id="ARBA00022833"/>
    </source>
</evidence>
<evidence type="ECO:0000256" key="6">
    <source>
        <dbReference type="RuleBase" id="RU003983"/>
    </source>
</evidence>
<evidence type="ECO:0000256" key="7">
    <source>
        <dbReference type="SAM" id="MobiDB-lite"/>
    </source>
</evidence>
<dbReference type="HOGENOM" id="CLU_036521_0_0_1"/>
<keyword evidence="1 6" id="KW-0645">Protease</keyword>
<comment type="similarity">
    <text evidence="6">Belongs to the peptidase M48 family.</text>
</comment>
<keyword evidence="2" id="KW-0479">Metal-binding</keyword>
<dbReference type="GO" id="GO:0006515">
    <property type="term" value="P:protein quality control for misfolded or incompletely synthesized proteins"/>
    <property type="evidence" value="ECO:0007669"/>
    <property type="project" value="TreeGrafter"/>
</dbReference>
<evidence type="ECO:0000313" key="11">
    <source>
        <dbReference type="Proteomes" id="UP000054018"/>
    </source>
</evidence>
<comment type="cofactor">
    <cofactor evidence="6">
        <name>Zn(2+)</name>
        <dbReference type="ChEBI" id="CHEBI:29105"/>
    </cofactor>
    <text evidence="6">Binds 1 zinc ion per subunit.</text>
</comment>
<keyword evidence="8" id="KW-0812">Transmembrane</keyword>
<feature type="transmembrane region" description="Helical" evidence="8">
    <location>
        <begin position="41"/>
        <end position="61"/>
    </location>
</feature>